<name>A0A9N9JLR7_9GLOM</name>
<evidence type="ECO:0000313" key="2">
    <source>
        <dbReference type="EMBL" id="CAG8788035.1"/>
    </source>
</evidence>
<reference evidence="2" key="1">
    <citation type="submission" date="2021-06" db="EMBL/GenBank/DDBJ databases">
        <authorList>
            <person name="Kallberg Y."/>
            <person name="Tangrot J."/>
            <person name="Rosling A."/>
        </authorList>
    </citation>
    <scope>NUCLEOTIDE SEQUENCE</scope>
    <source>
        <strain evidence="2">MA453B</strain>
    </source>
</reference>
<keyword evidence="3" id="KW-1185">Reference proteome</keyword>
<keyword evidence="1" id="KW-1133">Transmembrane helix</keyword>
<dbReference type="Proteomes" id="UP000789405">
    <property type="component" value="Unassembled WGS sequence"/>
</dbReference>
<proteinExistence type="predicted"/>
<keyword evidence="1" id="KW-0812">Transmembrane</keyword>
<gene>
    <name evidence="2" type="ORF">DERYTH_LOCUS20816</name>
</gene>
<keyword evidence="1" id="KW-0472">Membrane</keyword>
<dbReference type="EMBL" id="CAJVPY010025303">
    <property type="protein sequence ID" value="CAG8788035.1"/>
    <property type="molecule type" value="Genomic_DNA"/>
</dbReference>
<feature type="transmembrane region" description="Helical" evidence="1">
    <location>
        <begin position="64"/>
        <end position="86"/>
    </location>
</feature>
<feature type="transmembrane region" description="Helical" evidence="1">
    <location>
        <begin position="190"/>
        <end position="211"/>
    </location>
</feature>
<organism evidence="2 3">
    <name type="scientific">Dentiscutata erythropus</name>
    <dbReference type="NCBI Taxonomy" id="1348616"/>
    <lineage>
        <taxon>Eukaryota</taxon>
        <taxon>Fungi</taxon>
        <taxon>Fungi incertae sedis</taxon>
        <taxon>Mucoromycota</taxon>
        <taxon>Glomeromycotina</taxon>
        <taxon>Glomeromycetes</taxon>
        <taxon>Diversisporales</taxon>
        <taxon>Gigasporaceae</taxon>
        <taxon>Dentiscutata</taxon>
    </lineage>
</organism>
<feature type="non-terminal residue" evidence="2">
    <location>
        <position position="1"/>
    </location>
</feature>
<evidence type="ECO:0000256" key="1">
    <source>
        <dbReference type="SAM" id="Phobius"/>
    </source>
</evidence>
<comment type="caution">
    <text evidence="2">The sequence shown here is derived from an EMBL/GenBank/DDBJ whole genome shotgun (WGS) entry which is preliminary data.</text>
</comment>
<evidence type="ECO:0000313" key="3">
    <source>
        <dbReference type="Proteomes" id="UP000789405"/>
    </source>
</evidence>
<sequence>IEPRNYILRQSVEDWTWINIQLSVATYLAGVFRTIPRITVIQPTTESDKIQSSLWIPSLGIIRYIYWSFFVILIVVCQGSSIISGYFRMRSDKHLSDIFLTIRLLGYSFGCTSMLIGYTIYGRTLVKLTKRSFELIDETQRNNERIKWQLRKMQMFNQAAYFSFVFWSGATFFIAIWHDLVWSTLVLSEIQIIMACPVTVASYIVGMIVIAV</sequence>
<feature type="non-terminal residue" evidence="2">
    <location>
        <position position="212"/>
    </location>
</feature>
<feature type="transmembrane region" description="Helical" evidence="1">
    <location>
        <begin position="98"/>
        <end position="121"/>
    </location>
</feature>
<feature type="transmembrane region" description="Helical" evidence="1">
    <location>
        <begin position="159"/>
        <end position="178"/>
    </location>
</feature>
<protein>
    <submittedName>
        <fullName evidence="2">27743_t:CDS:1</fullName>
    </submittedName>
</protein>
<accession>A0A9N9JLR7</accession>
<dbReference type="OrthoDB" id="2383404at2759"/>
<dbReference type="AlphaFoldDB" id="A0A9N9JLR7"/>